<dbReference type="AlphaFoldDB" id="A0A8D9E8N1"/>
<protein>
    <submittedName>
        <fullName evidence="2">Uncharacterized protein</fullName>
    </submittedName>
</protein>
<organism evidence="2">
    <name type="scientific">Cacopsylla melanoneura</name>
    <dbReference type="NCBI Taxonomy" id="428564"/>
    <lineage>
        <taxon>Eukaryota</taxon>
        <taxon>Metazoa</taxon>
        <taxon>Ecdysozoa</taxon>
        <taxon>Arthropoda</taxon>
        <taxon>Hexapoda</taxon>
        <taxon>Insecta</taxon>
        <taxon>Pterygota</taxon>
        <taxon>Neoptera</taxon>
        <taxon>Paraneoptera</taxon>
        <taxon>Hemiptera</taxon>
        <taxon>Sternorrhyncha</taxon>
        <taxon>Psylloidea</taxon>
        <taxon>Psyllidae</taxon>
        <taxon>Psyllinae</taxon>
        <taxon>Cacopsylla</taxon>
    </lineage>
</organism>
<name>A0A8D9E8N1_9HEMI</name>
<reference evidence="2" key="1">
    <citation type="submission" date="2021-05" db="EMBL/GenBank/DDBJ databases">
        <authorList>
            <person name="Alioto T."/>
            <person name="Alioto T."/>
            <person name="Gomez Garrido J."/>
        </authorList>
    </citation>
    <scope>NUCLEOTIDE SEQUENCE</scope>
</reference>
<evidence type="ECO:0000256" key="1">
    <source>
        <dbReference type="SAM" id="MobiDB-lite"/>
    </source>
</evidence>
<dbReference type="EMBL" id="HBUF01476294">
    <property type="protein sequence ID" value="CAG6744823.1"/>
    <property type="molecule type" value="Transcribed_RNA"/>
</dbReference>
<accession>A0A8D9E8N1</accession>
<feature type="region of interest" description="Disordered" evidence="1">
    <location>
        <begin position="83"/>
        <end position="104"/>
    </location>
</feature>
<proteinExistence type="predicted"/>
<sequence>MEMHTNQHRKLCRTVDANAEPLVINHTRQTEEKLHRRISDNIEHGKVNTHYTFTTPPGGTPPPLARLGTDEKMIRNGKHIDRQNENNISKGWETMVEKRRQRSK</sequence>
<evidence type="ECO:0000313" key="2">
    <source>
        <dbReference type="EMBL" id="CAG6744823.1"/>
    </source>
</evidence>